<dbReference type="InterPro" id="IPR050583">
    <property type="entry name" value="Mycobacterial_A85_antigen"/>
</dbReference>
<evidence type="ECO:0000313" key="3">
    <source>
        <dbReference type="Proteomes" id="UP001165269"/>
    </source>
</evidence>
<dbReference type="Pfam" id="PF00756">
    <property type="entry name" value="Esterase"/>
    <property type="match status" value="1"/>
</dbReference>
<dbReference type="InterPro" id="IPR000801">
    <property type="entry name" value="Esterase-like"/>
</dbReference>
<gene>
    <name evidence="2" type="ORF">MQP27_29940</name>
</gene>
<dbReference type="SUPFAM" id="SSF53474">
    <property type="entry name" value="alpha/beta-Hydrolases"/>
    <property type="match status" value="1"/>
</dbReference>
<reference evidence="2" key="1">
    <citation type="submission" date="2022-03" db="EMBL/GenBank/DDBJ databases">
        <title>Streptomyces 7R015 and 7R016 isolated from Barleria lupulina in Thailand.</title>
        <authorList>
            <person name="Kanchanasin P."/>
            <person name="Phongsopitanun W."/>
            <person name="Tanasupawat S."/>
        </authorList>
    </citation>
    <scope>NUCLEOTIDE SEQUENCE</scope>
    <source>
        <strain evidence="2">7R015</strain>
    </source>
</reference>
<feature type="chain" id="PRO_5047449992" evidence="1">
    <location>
        <begin position="35"/>
        <end position="465"/>
    </location>
</feature>
<keyword evidence="3" id="KW-1185">Reference proteome</keyword>
<name>A0ABS9YDK8_9ACTN</name>
<protein>
    <submittedName>
        <fullName evidence="2">Alpha/beta hydrolase-fold protein</fullName>
    </submittedName>
</protein>
<dbReference type="Gene3D" id="2.60.40.10">
    <property type="entry name" value="Immunoglobulins"/>
    <property type="match status" value="1"/>
</dbReference>
<dbReference type="RefSeq" id="WP_242769075.1">
    <property type="nucleotide sequence ID" value="NZ_JALDAY010000009.1"/>
</dbReference>
<dbReference type="Proteomes" id="UP001165269">
    <property type="component" value="Unassembled WGS sequence"/>
</dbReference>
<keyword evidence="1" id="KW-0732">Signal</keyword>
<feature type="signal peptide" evidence="1">
    <location>
        <begin position="1"/>
        <end position="34"/>
    </location>
</feature>
<dbReference type="InterPro" id="IPR013783">
    <property type="entry name" value="Ig-like_fold"/>
</dbReference>
<accession>A0ABS9YDK8</accession>
<sequence>MPFFVVRRAPAALRTLAVLAAVLVLTAGGSAAHASRKADTAQRLAPQVVHTGTGPTGYRVTFRFKAPDATSVRIKGEWYFADPYELSALTGDKDTTITTPGILPAQWKPGDIPIGSPNSSAANWPVAAMTENPRTGVWSYTVPLPSGVFNYGFYVDCSSPTQTGCTEVSDPGNPPWNTRNGKTTGSVQALSQVYVPSDPEFGTVDQAWQAQAVGRRGGLADVAYPTSSPIIPAGTNRLAVYTPPGYDTHRAKPYPTVYLFSGGDNETDWSTQGDVAAILDNLIDTGQIQPMVVVMPNSLGETDDSTGYPAFDANLTDNVIPYVESHYHVSTAASQRAVGGQGFGGSIAMSLLFRHTDRFGYYGVLSPGVIAPFTVPDASDISDAQVAAIKKTGVFVGGGWQEPSVTPGGVHGAGHSYHARVVSTLAEKGVGLTADFVNGGHEWFVWRQLIRDFLTRTAFFPPVTG</sequence>
<dbReference type="EMBL" id="JALDAY010000009">
    <property type="protein sequence ID" value="MCI3275312.1"/>
    <property type="molecule type" value="Genomic_DNA"/>
</dbReference>
<organism evidence="2 3">
    <name type="scientific">Streptomyces cylindrosporus</name>
    <dbReference type="NCBI Taxonomy" id="2927583"/>
    <lineage>
        <taxon>Bacteria</taxon>
        <taxon>Bacillati</taxon>
        <taxon>Actinomycetota</taxon>
        <taxon>Actinomycetes</taxon>
        <taxon>Kitasatosporales</taxon>
        <taxon>Streptomycetaceae</taxon>
        <taxon>Streptomyces</taxon>
    </lineage>
</organism>
<evidence type="ECO:0000313" key="2">
    <source>
        <dbReference type="EMBL" id="MCI3275312.1"/>
    </source>
</evidence>
<dbReference type="GO" id="GO:0016787">
    <property type="term" value="F:hydrolase activity"/>
    <property type="evidence" value="ECO:0007669"/>
    <property type="project" value="UniProtKB-KW"/>
</dbReference>
<dbReference type="Gene3D" id="3.40.50.1820">
    <property type="entry name" value="alpha/beta hydrolase"/>
    <property type="match status" value="1"/>
</dbReference>
<evidence type="ECO:0000256" key="1">
    <source>
        <dbReference type="SAM" id="SignalP"/>
    </source>
</evidence>
<proteinExistence type="predicted"/>
<comment type="caution">
    <text evidence="2">The sequence shown here is derived from an EMBL/GenBank/DDBJ whole genome shotgun (WGS) entry which is preliminary data.</text>
</comment>
<keyword evidence="2" id="KW-0378">Hydrolase</keyword>
<dbReference type="PANTHER" id="PTHR48098">
    <property type="entry name" value="ENTEROCHELIN ESTERASE-RELATED"/>
    <property type="match status" value="1"/>
</dbReference>
<dbReference type="InterPro" id="IPR029058">
    <property type="entry name" value="AB_hydrolase_fold"/>
</dbReference>